<organism evidence="1 2">
    <name type="scientific">Apiotrichum porosum</name>
    <dbReference type="NCBI Taxonomy" id="105984"/>
    <lineage>
        <taxon>Eukaryota</taxon>
        <taxon>Fungi</taxon>
        <taxon>Dikarya</taxon>
        <taxon>Basidiomycota</taxon>
        <taxon>Agaricomycotina</taxon>
        <taxon>Tremellomycetes</taxon>
        <taxon>Trichosporonales</taxon>
        <taxon>Trichosporonaceae</taxon>
        <taxon>Apiotrichum</taxon>
    </lineage>
</organism>
<dbReference type="EMBL" id="RSCE01000009">
    <property type="protein sequence ID" value="RSH79584.1"/>
    <property type="molecule type" value="Genomic_DNA"/>
</dbReference>
<dbReference type="PANTHER" id="PTHR34987:SF2">
    <property type="entry name" value="B, PUTATIVE (AFU_ORTHOLOGUE AFUA_7G05040)-RELATED"/>
    <property type="match status" value="1"/>
</dbReference>
<sequence>MGDSIIDVRGPPLPELTREQLQTNWIWLPHWSEETISTGKVAVFQRNFEVIGSPTAATIHLTADTRYKLFVNGRRVAVGPSRSTTSLWFFDTVDIGAFLRQGHNEVSVHVMRLFPAAEGGTPFVRSSLPGLTVVGRVAMAEGDCVLDSCSGWTAYETGLRFAIDMEDDAFLKVFEEVKLPAFHIPTKAQPYSFSTSTGGMTPWSLEPRINPLPVASEGNVQTVRVVSSHVDSAWSDFFLHDKPICLPPQSQHRLELEFSDYMTAFTTWHFLQAGGSSHVRITYSEGYEKQPRMRPWLRTKGDRTDPDSGELYGPYDSVTVSGEASYEPFWYRAFRFLAIDVDVGEGDLTLQSFCASQTNYPLPLVGSWSSASVVEQRIWQVSVSTLRACLYDGYSDCPFYEQLQ</sequence>
<reference evidence="1 2" key="1">
    <citation type="submission" date="2018-11" db="EMBL/GenBank/DDBJ databases">
        <title>Genome sequence of Apiotrichum porosum DSM 27194.</title>
        <authorList>
            <person name="Aliyu H."/>
            <person name="Gorte O."/>
            <person name="Ochsenreither K."/>
        </authorList>
    </citation>
    <scope>NUCLEOTIDE SEQUENCE [LARGE SCALE GENOMIC DNA]</scope>
    <source>
        <strain evidence="1 2">DSM 27194</strain>
    </source>
</reference>
<dbReference type="STRING" id="105984.A0A427XLF1"/>
<accession>A0A427XLF1</accession>
<evidence type="ECO:0008006" key="3">
    <source>
        <dbReference type="Google" id="ProtNLM"/>
    </source>
</evidence>
<evidence type="ECO:0000313" key="2">
    <source>
        <dbReference type="Proteomes" id="UP000279236"/>
    </source>
</evidence>
<dbReference type="OrthoDB" id="6503935at2759"/>
<name>A0A427XLF1_9TREE</name>
<dbReference type="GO" id="GO:0005975">
    <property type="term" value="P:carbohydrate metabolic process"/>
    <property type="evidence" value="ECO:0007669"/>
    <property type="project" value="InterPro"/>
</dbReference>
<dbReference type="Proteomes" id="UP000279236">
    <property type="component" value="Unassembled WGS sequence"/>
</dbReference>
<proteinExistence type="predicted"/>
<keyword evidence="2" id="KW-1185">Reference proteome</keyword>
<dbReference type="Gene3D" id="2.60.120.260">
    <property type="entry name" value="Galactose-binding domain-like"/>
    <property type="match status" value="1"/>
</dbReference>
<protein>
    <recommendedName>
        <fullName evidence="3">Alpha-L-rhamnosidase</fullName>
    </recommendedName>
</protein>
<gene>
    <name evidence="1" type="ORF">EHS24_009234</name>
</gene>
<dbReference type="PANTHER" id="PTHR34987">
    <property type="entry name" value="C, PUTATIVE (AFU_ORTHOLOGUE AFUA_3G02880)-RELATED"/>
    <property type="match status" value="1"/>
</dbReference>
<dbReference type="Gene3D" id="1.50.10.10">
    <property type="match status" value="1"/>
</dbReference>
<comment type="caution">
    <text evidence="1">The sequence shown here is derived from an EMBL/GenBank/DDBJ whole genome shotgun (WGS) entry which is preliminary data.</text>
</comment>
<evidence type="ECO:0000313" key="1">
    <source>
        <dbReference type="EMBL" id="RSH79584.1"/>
    </source>
</evidence>
<dbReference type="RefSeq" id="XP_028474693.1">
    <property type="nucleotide sequence ID" value="XM_028624525.1"/>
</dbReference>
<dbReference type="InterPro" id="IPR008979">
    <property type="entry name" value="Galactose-bd-like_sf"/>
</dbReference>
<dbReference type="SUPFAM" id="SSF49785">
    <property type="entry name" value="Galactose-binding domain-like"/>
    <property type="match status" value="1"/>
</dbReference>
<dbReference type="GeneID" id="39593777"/>
<dbReference type="InterPro" id="IPR012341">
    <property type="entry name" value="6hp_glycosidase-like_sf"/>
</dbReference>
<dbReference type="AlphaFoldDB" id="A0A427XLF1"/>